<evidence type="ECO:0000313" key="4">
    <source>
        <dbReference type="Proteomes" id="UP000238176"/>
    </source>
</evidence>
<protein>
    <submittedName>
        <fullName evidence="3">Beta-L-arabinofuranosidase (Glycosyl hydrolase family 127)</fullName>
    </submittedName>
</protein>
<dbReference type="Pfam" id="PF13385">
    <property type="entry name" value="Laminin_G_3"/>
    <property type="match status" value="1"/>
</dbReference>
<dbReference type="InterPro" id="IPR006311">
    <property type="entry name" value="TAT_signal"/>
</dbReference>
<dbReference type="SUPFAM" id="SSF49899">
    <property type="entry name" value="Concanavalin A-like lectins/glucanases"/>
    <property type="match status" value="1"/>
</dbReference>
<dbReference type="GO" id="GO:0005975">
    <property type="term" value="P:carbohydrate metabolic process"/>
    <property type="evidence" value="ECO:0007669"/>
    <property type="project" value="InterPro"/>
</dbReference>
<comment type="caution">
    <text evidence="3">The sequence shown here is derived from an EMBL/GenBank/DDBJ whole genome shotgun (WGS) entry which is preliminary data.</text>
</comment>
<dbReference type="PANTHER" id="PTHR31151">
    <property type="entry name" value="PROLINE-TRNA LIGASE (DUF1680)"/>
    <property type="match status" value="1"/>
</dbReference>
<dbReference type="InterPro" id="IPR012878">
    <property type="entry name" value="Beta-AFase-like_GH127_cat"/>
</dbReference>
<proteinExistence type="predicted"/>
<dbReference type="RefSeq" id="WP_146148163.1">
    <property type="nucleotide sequence ID" value="NZ_PVTJ01000007.1"/>
</dbReference>
<dbReference type="OrthoDB" id="9757939at2"/>
<keyword evidence="4" id="KW-1185">Reference proteome</keyword>
<dbReference type="Pfam" id="PF20736">
    <property type="entry name" value="Glyco_hydro127M"/>
    <property type="match status" value="1"/>
</dbReference>
<organism evidence="3 4">
    <name type="scientific">Glycomyces artemisiae</name>
    <dbReference type="NCBI Taxonomy" id="1076443"/>
    <lineage>
        <taxon>Bacteria</taxon>
        <taxon>Bacillati</taxon>
        <taxon>Actinomycetota</taxon>
        <taxon>Actinomycetes</taxon>
        <taxon>Glycomycetales</taxon>
        <taxon>Glycomycetaceae</taxon>
        <taxon>Glycomyces</taxon>
    </lineage>
</organism>
<feature type="domain" description="Non-reducing end beta-L-arabinofuranosidase-like GH127 catalytic" evidence="1">
    <location>
        <begin position="45"/>
        <end position="144"/>
    </location>
</feature>
<dbReference type="GO" id="GO:0016787">
    <property type="term" value="F:hydrolase activity"/>
    <property type="evidence" value="ECO:0007669"/>
    <property type="project" value="UniProtKB-KW"/>
</dbReference>
<name>A0A2T0UHH1_9ACTN</name>
<evidence type="ECO:0000259" key="1">
    <source>
        <dbReference type="Pfam" id="PF07944"/>
    </source>
</evidence>
<reference evidence="3 4" key="1">
    <citation type="submission" date="2018-03" db="EMBL/GenBank/DDBJ databases">
        <title>Genomic Encyclopedia of Type Strains, Phase III (KMG-III): the genomes of soil and plant-associated and newly described type strains.</title>
        <authorList>
            <person name="Whitman W."/>
        </authorList>
    </citation>
    <scope>NUCLEOTIDE SEQUENCE [LARGE SCALE GENOMIC DNA]</scope>
    <source>
        <strain evidence="3 4">CGMCC 4.7067</strain>
    </source>
</reference>
<gene>
    <name evidence="3" type="ORF">B0I28_107239</name>
</gene>
<dbReference type="Pfam" id="PF07944">
    <property type="entry name" value="Beta-AFase-like_GH127_cat"/>
    <property type="match status" value="2"/>
</dbReference>
<dbReference type="InterPro" id="IPR008928">
    <property type="entry name" value="6-hairpin_glycosidase_sf"/>
</dbReference>
<dbReference type="PROSITE" id="PS51318">
    <property type="entry name" value="TAT"/>
    <property type="match status" value="1"/>
</dbReference>
<dbReference type="EMBL" id="PVTJ01000007">
    <property type="protein sequence ID" value="PRY57391.1"/>
    <property type="molecule type" value="Genomic_DNA"/>
</dbReference>
<evidence type="ECO:0000313" key="3">
    <source>
        <dbReference type="EMBL" id="PRY57391.1"/>
    </source>
</evidence>
<feature type="domain" description="Non-reducing end beta-L-arabinofuranosidase-like GH127 catalytic" evidence="1">
    <location>
        <begin position="397"/>
        <end position="688"/>
    </location>
</feature>
<dbReference type="Gene3D" id="2.60.120.200">
    <property type="match status" value="1"/>
</dbReference>
<sequence length="891" mass="95885">MHLNRRNALRLGVLASVAPVGIAHQIPAGAAPAASLVEPFGLDAVALGDGIFADKRDRMLRYASGYEAARGELAGPDRMLYNFRANAGLANPAGIRPPGSWDDANGYLRGHYSGHFLSMLAQAYAGTGDDLYRRKLDHLVAGLGESRDALAAAAAQATPRVAGRTGTALRLTGSPLGHAEHVALPSGLVDGLTDLTVAVWINLAAIDTSRLPDPNADPAPLRNGVKVFDFGADADHHLYLTVRADNANPFPRFGITTSGTAGEQRVTAASAIPEGQWTHLAVTLGGGTAVLYVNGTAAASGPVALTPADLGATAANWIGRGQFPQGSVQYLGADVDEFHVFSTSLGADEVAALAAGAGPGGDLARYRFDEAPGAVCADASGNGADARVIAPTDGRRHPGFLAAYPETQFLRLEEFATYGGNAGIWAPYYTTHKILAGLLDAHRLGGNGDASEIATGIGEWVHSRLSVLDRARLDRMWSIYIAGEYGGVNESLANLAALHPDRPEFLQTAKLFDNTALLAATVAGQDLLDGKHANQHIPQFTGYLRMYEQGAGDDYFTAAEQFWDMAIPHRAYAHGGTGVGEIFRARDAIAGSLWQYPNDPNHAETCCVYNLIKLARNLFFHTRDPKYMEYVERALYNQILSSRRDADSTTDPQVTYFVPVRPGQARGYGNTGTCCGGTGMENHTKHQESVYFADRDGLYVNLYMSSTLDWAARRTEITQTTDYPFEGASRIEINGRGGRFDLRLRVPSWATTFTVEVNGRRQSITAEPGTYAVVSRRWRDGDTVDIAMPLRLHTEAALDDDTIQSVYYGPTVLAIKHDPVGTDLATGLISIAVGDDLDEAFEPAGDPLHFTADGYTFAPLHLGDEDPYHLYWRRQQPSAETLHTYSPRSRQ</sequence>
<dbReference type="Proteomes" id="UP000238176">
    <property type="component" value="Unassembled WGS sequence"/>
</dbReference>
<accession>A0A2T0UHH1</accession>
<dbReference type="AlphaFoldDB" id="A0A2T0UHH1"/>
<dbReference type="InterPro" id="IPR013320">
    <property type="entry name" value="ConA-like_dom_sf"/>
</dbReference>
<keyword evidence="3" id="KW-0378">Hydrolase</keyword>
<dbReference type="InterPro" id="IPR049046">
    <property type="entry name" value="Beta-AFase-like_GH127_middle"/>
</dbReference>
<evidence type="ECO:0000259" key="2">
    <source>
        <dbReference type="Pfam" id="PF20736"/>
    </source>
</evidence>
<feature type="domain" description="Non-reducing end beta-L-arabinofuranosidase-like GH127 middle" evidence="2">
    <location>
        <begin position="698"/>
        <end position="790"/>
    </location>
</feature>
<dbReference type="SUPFAM" id="SSF48208">
    <property type="entry name" value="Six-hairpin glycosidases"/>
    <property type="match status" value="1"/>
</dbReference>
<dbReference type="PANTHER" id="PTHR31151:SF0">
    <property type="entry name" value="PROLINE-TRNA LIGASE (DUF1680)"/>
    <property type="match status" value="1"/>
</dbReference>